<gene>
    <name evidence="2" type="ORF">HHI36_021967</name>
</gene>
<keyword evidence="1" id="KW-1133">Transmembrane helix</keyword>
<evidence type="ECO:0000313" key="3">
    <source>
        <dbReference type="Proteomes" id="UP001516400"/>
    </source>
</evidence>
<keyword evidence="3" id="KW-1185">Reference proteome</keyword>
<evidence type="ECO:0000256" key="1">
    <source>
        <dbReference type="SAM" id="Phobius"/>
    </source>
</evidence>
<keyword evidence="1" id="KW-0472">Membrane</keyword>
<accession>A0ABD2MYN2</accession>
<evidence type="ECO:0000313" key="2">
    <source>
        <dbReference type="EMBL" id="KAL3271484.1"/>
    </source>
</evidence>
<comment type="caution">
    <text evidence="2">The sequence shown here is derived from an EMBL/GenBank/DDBJ whole genome shotgun (WGS) entry which is preliminary data.</text>
</comment>
<name>A0ABD2MYN2_9CUCU</name>
<dbReference type="AlphaFoldDB" id="A0ABD2MYN2"/>
<dbReference type="EMBL" id="JABFTP020000042">
    <property type="protein sequence ID" value="KAL3271484.1"/>
    <property type="molecule type" value="Genomic_DNA"/>
</dbReference>
<reference evidence="2 3" key="1">
    <citation type="journal article" date="2021" name="BMC Biol.">
        <title>Horizontally acquired antibacterial genes associated with adaptive radiation of ladybird beetles.</title>
        <authorList>
            <person name="Li H.S."/>
            <person name="Tang X.F."/>
            <person name="Huang Y.H."/>
            <person name="Xu Z.Y."/>
            <person name="Chen M.L."/>
            <person name="Du X.Y."/>
            <person name="Qiu B.Y."/>
            <person name="Chen P.T."/>
            <person name="Zhang W."/>
            <person name="Slipinski A."/>
            <person name="Escalona H.E."/>
            <person name="Waterhouse R.M."/>
            <person name="Zwick A."/>
            <person name="Pang H."/>
        </authorList>
    </citation>
    <scope>NUCLEOTIDE SEQUENCE [LARGE SCALE GENOMIC DNA]</scope>
    <source>
        <strain evidence="2">SYSU2018</strain>
    </source>
</reference>
<feature type="transmembrane region" description="Helical" evidence="1">
    <location>
        <begin position="77"/>
        <end position="97"/>
    </location>
</feature>
<proteinExistence type="predicted"/>
<organism evidence="2 3">
    <name type="scientific">Cryptolaemus montrouzieri</name>
    <dbReference type="NCBI Taxonomy" id="559131"/>
    <lineage>
        <taxon>Eukaryota</taxon>
        <taxon>Metazoa</taxon>
        <taxon>Ecdysozoa</taxon>
        <taxon>Arthropoda</taxon>
        <taxon>Hexapoda</taxon>
        <taxon>Insecta</taxon>
        <taxon>Pterygota</taxon>
        <taxon>Neoptera</taxon>
        <taxon>Endopterygota</taxon>
        <taxon>Coleoptera</taxon>
        <taxon>Polyphaga</taxon>
        <taxon>Cucujiformia</taxon>
        <taxon>Coccinelloidea</taxon>
        <taxon>Coccinellidae</taxon>
        <taxon>Scymninae</taxon>
        <taxon>Scymnini</taxon>
        <taxon>Cryptolaemus</taxon>
    </lineage>
</organism>
<dbReference type="Proteomes" id="UP001516400">
    <property type="component" value="Unassembled WGS sequence"/>
</dbReference>
<protein>
    <submittedName>
        <fullName evidence="2">Uncharacterized protein</fullName>
    </submittedName>
</protein>
<sequence length="100" mass="11818">MDLFNSEEDMDEFFKEEPNFCSTQISEKCPKDKQNISSSKSVNAKMDCDNTKKEHTQIWENMFEGVDANSLFDDFRIIVMKIYILYTFICFICSIDITHF</sequence>
<keyword evidence="1" id="KW-0812">Transmembrane</keyword>